<evidence type="ECO:0000313" key="2">
    <source>
        <dbReference type="EMBL" id="MEY8019082.1"/>
    </source>
</evidence>
<comment type="caution">
    <text evidence="2">The sequence shown here is derived from an EMBL/GenBank/DDBJ whole genome shotgun (WGS) entry which is preliminary data.</text>
</comment>
<dbReference type="EMBL" id="JBGEDP010000003">
    <property type="protein sequence ID" value="MEY8019082.1"/>
    <property type="molecule type" value="Genomic_DNA"/>
</dbReference>
<feature type="transmembrane region" description="Helical" evidence="1">
    <location>
        <begin position="113"/>
        <end position="133"/>
    </location>
</feature>
<keyword evidence="1" id="KW-1133">Transmembrane helix</keyword>
<dbReference type="Proteomes" id="UP001564760">
    <property type="component" value="Unassembled WGS sequence"/>
</dbReference>
<accession>A0ABV4C9D5</accession>
<keyword evidence="1" id="KW-0812">Transmembrane</keyword>
<feature type="transmembrane region" description="Helical" evidence="1">
    <location>
        <begin position="88"/>
        <end position="107"/>
    </location>
</feature>
<feature type="transmembrane region" description="Helical" evidence="1">
    <location>
        <begin position="42"/>
        <end position="61"/>
    </location>
</feature>
<evidence type="ECO:0000313" key="3">
    <source>
        <dbReference type="Proteomes" id="UP001564760"/>
    </source>
</evidence>
<dbReference type="RefSeq" id="WP_369742109.1">
    <property type="nucleotide sequence ID" value="NZ_JBGEDP010000003.1"/>
</dbReference>
<reference evidence="2 3" key="1">
    <citation type="submission" date="2024-08" db="EMBL/GenBank/DDBJ databases">
        <title>Mycobacterium servetensis sp. nov., a novel rapid-growing mycobacterial species recovered from a human patient in Zaragoza, Spain.</title>
        <authorList>
            <person name="Tristancho-Baro A.I."/>
            <person name="Buenestado-Serrano S."/>
            <person name="Garcia De Viedma D."/>
            <person name="Milagro-Beamonte A."/>
            <person name="Burillo N."/>
            <person name="Sanz S."/>
            <person name="Lopez-Calleja A.I."/>
            <person name="Penas-Utrilla D."/>
            <person name="Guardingo M."/>
            <person name="Garcia M.J."/>
            <person name="Vinuelas-Bayon J."/>
        </authorList>
    </citation>
    <scope>NUCLEOTIDE SEQUENCE [LARGE SCALE GENOMIC DNA]</scope>
    <source>
        <strain evidence="3">HUMS_12744610</strain>
    </source>
</reference>
<name>A0ABV4C9D5_9MYCO</name>
<keyword evidence="1" id="KW-0472">Membrane</keyword>
<evidence type="ECO:0000256" key="1">
    <source>
        <dbReference type="SAM" id="Phobius"/>
    </source>
</evidence>
<proteinExistence type="predicted"/>
<protein>
    <submittedName>
        <fullName evidence="2">Uncharacterized protein</fullName>
    </submittedName>
</protein>
<sequence>MTNMTDYLWSRRQRNIGIGLVTCSAAFAVVLAMSGTHDARMFVVAGTAAAWGMVMAVHRGWRAHKLGKRPPNATVDLTDREQANLYEALAEGAVVAVGGGAALATQLGSSIPAIIGAAVALALFLAGVTLPNLGSRHE</sequence>
<organism evidence="2 3">
    <name type="scientific">Mycobacterium servetii</name>
    <dbReference type="NCBI Taxonomy" id="3237418"/>
    <lineage>
        <taxon>Bacteria</taxon>
        <taxon>Bacillati</taxon>
        <taxon>Actinomycetota</taxon>
        <taxon>Actinomycetes</taxon>
        <taxon>Mycobacteriales</taxon>
        <taxon>Mycobacteriaceae</taxon>
        <taxon>Mycobacterium</taxon>
    </lineage>
</organism>
<keyword evidence="3" id="KW-1185">Reference proteome</keyword>
<gene>
    <name evidence="2" type="ORF">AB8998_31000</name>
</gene>